<dbReference type="KEGG" id="acou:A5CBH24_06310"/>
<keyword evidence="3" id="KW-1185">Reference proteome</keyword>
<evidence type="ECO:0000259" key="1">
    <source>
        <dbReference type="Pfam" id="PF01261"/>
    </source>
</evidence>
<feature type="domain" description="Xylose isomerase-like TIM barrel" evidence="1">
    <location>
        <begin position="6"/>
        <end position="189"/>
    </location>
</feature>
<reference evidence="3" key="1">
    <citation type="submission" date="2019-06" db="EMBL/GenBank/DDBJ databases">
        <title>Alistipes onderdonkii subsp. vulgaris subsp. nov., Alistipes dispar sp. nov. and Alistipes communis sp. nov., isolated from human faeces, and creation of Alistipes onderdonkii subsp. onderdonkii subsp. nov.</title>
        <authorList>
            <person name="Sakamoto M."/>
            <person name="Ikeyama N."/>
            <person name="Ogata Y."/>
            <person name="Suda W."/>
            <person name="Iino T."/>
            <person name="Hattori M."/>
            <person name="Ohkuma M."/>
        </authorList>
    </citation>
    <scope>NUCLEOTIDE SEQUENCE [LARGE SCALE GENOMIC DNA]</scope>
    <source>
        <strain evidence="3">5CBH24</strain>
    </source>
</reference>
<dbReference type="Pfam" id="PF01261">
    <property type="entry name" value="AP_endonuc_2"/>
    <property type="match status" value="1"/>
</dbReference>
<dbReference type="InterPro" id="IPR036237">
    <property type="entry name" value="Xyl_isomerase-like_sf"/>
</dbReference>
<dbReference type="PANTHER" id="PTHR12110:SF53">
    <property type="entry name" value="BLR5974 PROTEIN"/>
    <property type="match status" value="1"/>
</dbReference>
<dbReference type="PANTHER" id="PTHR12110">
    <property type="entry name" value="HYDROXYPYRUVATE ISOMERASE"/>
    <property type="match status" value="1"/>
</dbReference>
<dbReference type="Gene3D" id="3.20.20.150">
    <property type="entry name" value="Divalent-metal-dependent TIM barrel enzymes"/>
    <property type="match status" value="1"/>
</dbReference>
<name>A0A4Y1WT94_9BACT</name>
<dbReference type="Proteomes" id="UP000318946">
    <property type="component" value="Chromosome"/>
</dbReference>
<evidence type="ECO:0000313" key="3">
    <source>
        <dbReference type="Proteomes" id="UP000318946"/>
    </source>
</evidence>
<dbReference type="GeneID" id="78341345"/>
<gene>
    <name evidence="2" type="ORF">A5CBH24_06310</name>
</gene>
<sequence>MKVWSCHLPFSRTLDISVLSDSARMANIGFLTEMIAICGEFGPKKLVLHPSSEPIADAEREQRILNSIASIGVLREAAACIGAELCIEDLPRTCLGRNSAELLRIIAPYPDVKICFDTNHLLSEGLLHFVEACGDRIATVHVSDYDMIDERHWLPGKGKIDWPALYRALMKAGYKGVFMYELKRGEGSFSEMVAIYKRMATDAVKIR</sequence>
<dbReference type="AlphaFoldDB" id="A0A4Y1WT94"/>
<dbReference type="InterPro" id="IPR013022">
    <property type="entry name" value="Xyl_isomerase-like_TIM-brl"/>
</dbReference>
<proteinExistence type="predicted"/>
<dbReference type="RefSeq" id="WP_317129837.1">
    <property type="nucleotide sequence ID" value="NZ_AP019735.1"/>
</dbReference>
<dbReference type="EMBL" id="AP019735">
    <property type="protein sequence ID" value="BBL03318.1"/>
    <property type="molecule type" value="Genomic_DNA"/>
</dbReference>
<evidence type="ECO:0000313" key="2">
    <source>
        <dbReference type="EMBL" id="BBL03318.1"/>
    </source>
</evidence>
<dbReference type="SUPFAM" id="SSF51658">
    <property type="entry name" value="Xylose isomerase-like"/>
    <property type="match status" value="1"/>
</dbReference>
<protein>
    <recommendedName>
        <fullName evidence="1">Xylose isomerase-like TIM barrel domain-containing protein</fullName>
    </recommendedName>
</protein>
<accession>A0A4Y1WT94</accession>
<organism evidence="2 3">
    <name type="scientific">Alistipes communis</name>
    <dbReference type="NCBI Taxonomy" id="2585118"/>
    <lineage>
        <taxon>Bacteria</taxon>
        <taxon>Pseudomonadati</taxon>
        <taxon>Bacteroidota</taxon>
        <taxon>Bacteroidia</taxon>
        <taxon>Bacteroidales</taxon>
        <taxon>Rikenellaceae</taxon>
        <taxon>Alistipes</taxon>
    </lineage>
</organism>
<dbReference type="InterPro" id="IPR050312">
    <property type="entry name" value="IolE/XylAMocC-like"/>
</dbReference>